<reference evidence="6" key="3">
    <citation type="submission" date="2025-09" db="UniProtKB">
        <authorList>
            <consortium name="Ensembl"/>
        </authorList>
    </citation>
    <scope>IDENTIFICATION</scope>
</reference>
<dbReference type="GO" id="GO:0045047">
    <property type="term" value="P:protein targeting to ER"/>
    <property type="evidence" value="ECO:0007669"/>
    <property type="project" value="TreeGrafter"/>
</dbReference>
<evidence type="ECO:0000259" key="5">
    <source>
        <dbReference type="PROSITE" id="PS51039"/>
    </source>
</evidence>
<evidence type="ECO:0000313" key="7">
    <source>
        <dbReference type="Proteomes" id="UP000314987"/>
    </source>
</evidence>
<protein>
    <recommendedName>
        <fullName evidence="5">AN1-type domain-containing protein</fullName>
    </recommendedName>
</protein>
<dbReference type="Ensembl" id="ENSVURT00010001185.1">
    <property type="protein sequence ID" value="ENSVURP00010001024.1"/>
    <property type="gene ID" value="ENSVURG00010000899.1"/>
</dbReference>
<organism evidence="6 7">
    <name type="scientific">Vombatus ursinus</name>
    <name type="common">Common wombat</name>
    <dbReference type="NCBI Taxonomy" id="29139"/>
    <lineage>
        <taxon>Eukaryota</taxon>
        <taxon>Metazoa</taxon>
        <taxon>Chordata</taxon>
        <taxon>Craniata</taxon>
        <taxon>Vertebrata</taxon>
        <taxon>Euteleostomi</taxon>
        <taxon>Mammalia</taxon>
        <taxon>Metatheria</taxon>
        <taxon>Diprotodontia</taxon>
        <taxon>Vombatidae</taxon>
        <taxon>Vombatus</taxon>
    </lineage>
</organism>
<dbReference type="GeneTree" id="ENSGT00940000161571"/>
<dbReference type="InterPro" id="IPR035896">
    <property type="entry name" value="AN1-like_Znf"/>
</dbReference>
<accession>A0A4X2JPC4</accession>
<dbReference type="AlphaFoldDB" id="A0A4X2JPC4"/>
<feature type="domain" description="AN1-type" evidence="5">
    <location>
        <begin position="4"/>
        <end position="52"/>
    </location>
</feature>
<keyword evidence="1" id="KW-0479">Metal-binding</keyword>
<dbReference type="SMART" id="SM00154">
    <property type="entry name" value="ZnF_AN1"/>
    <property type="match status" value="1"/>
</dbReference>
<reference evidence="7" key="1">
    <citation type="submission" date="2018-12" db="EMBL/GenBank/DDBJ databases">
        <authorList>
            <person name="Yazar S."/>
        </authorList>
    </citation>
    <scope>NUCLEOTIDE SEQUENCE [LARGE SCALE GENOMIC DNA]</scope>
</reference>
<dbReference type="STRING" id="29139.ENSVURP00010001024"/>
<dbReference type="Pfam" id="PF01428">
    <property type="entry name" value="zf-AN1"/>
    <property type="match status" value="1"/>
</dbReference>
<dbReference type="PANTHER" id="PTHR14677:SF20">
    <property type="entry name" value="ZINC FINGER AN1-TYPE CONTAINING 2A-RELATED"/>
    <property type="match status" value="1"/>
</dbReference>
<sequence length="104" mass="12114">MEFPALVEHCSEKTCKQLDFLPLNCDACDKVFCKDHVQYEQHKCSTTYKKYMQVSVRPLCHVPFPVGREEIIDVVAGQRMDKDCKYNPLHQLHLIRNKSGAFKL</sequence>
<dbReference type="OMA" id="MTIHIDE"/>
<dbReference type="Gene3D" id="4.10.1110.10">
    <property type="entry name" value="AN1-like Zinc finger"/>
    <property type="match status" value="1"/>
</dbReference>
<keyword evidence="3" id="KW-0862">Zinc</keyword>
<keyword evidence="2 4" id="KW-0863">Zinc-finger</keyword>
<dbReference type="SUPFAM" id="SSF118310">
    <property type="entry name" value="AN1-like Zinc finger"/>
    <property type="match status" value="1"/>
</dbReference>
<evidence type="ECO:0000256" key="1">
    <source>
        <dbReference type="ARBA" id="ARBA00022723"/>
    </source>
</evidence>
<evidence type="ECO:0000313" key="6">
    <source>
        <dbReference type="Ensembl" id="ENSVURP00010001024.1"/>
    </source>
</evidence>
<proteinExistence type="predicted"/>
<keyword evidence="7" id="KW-1185">Reference proteome</keyword>
<dbReference type="PROSITE" id="PS51039">
    <property type="entry name" value="ZF_AN1"/>
    <property type="match status" value="1"/>
</dbReference>
<name>A0A4X2JPC4_VOMUR</name>
<evidence type="ECO:0000256" key="3">
    <source>
        <dbReference type="ARBA" id="ARBA00022833"/>
    </source>
</evidence>
<evidence type="ECO:0000256" key="4">
    <source>
        <dbReference type="PROSITE-ProRule" id="PRU00449"/>
    </source>
</evidence>
<dbReference type="GO" id="GO:0008270">
    <property type="term" value="F:zinc ion binding"/>
    <property type="evidence" value="ECO:0007669"/>
    <property type="project" value="UniProtKB-KW"/>
</dbReference>
<dbReference type="GO" id="GO:0005783">
    <property type="term" value="C:endoplasmic reticulum"/>
    <property type="evidence" value="ECO:0007669"/>
    <property type="project" value="TreeGrafter"/>
</dbReference>
<dbReference type="InterPro" id="IPR000058">
    <property type="entry name" value="Znf_AN1"/>
</dbReference>
<reference evidence="6" key="2">
    <citation type="submission" date="2025-08" db="UniProtKB">
        <authorList>
            <consortium name="Ensembl"/>
        </authorList>
    </citation>
    <scope>IDENTIFICATION</scope>
</reference>
<evidence type="ECO:0000256" key="2">
    <source>
        <dbReference type="ARBA" id="ARBA00022771"/>
    </source>
</evidence>
<dbReference type="PANTHER" id="PTHR14677">
    <property type="entry name" value="ARSENITE INDUCUBLE RNA ASSOCIATED PROTEIN AIP-1-RELATED"/>
    <property type="match status" value="1"/>
</dbReference>
<dbReference type="Proteomes" id="UP000314987">
    <property type="component" value="Unassembled WGS sequence"/>
</dbReference>
<dbReference type="GO" id="GO:0043161">
    <property type="term" value="P:proteasome-mediated ubiquitin-dependent protein catabolic process"/>
    <property type="evidence" value="ECO:0007669"/>
    <property type="project" value="TreeGrafter"/>
</dbReference>